<feature type="region of interest" description="Disordered" evidence="1">
    <location>
        <begin position="184"/>
        <end position="212"/>
    </location>
</feature>
<evidence type="ECO:0000313" key="2">
    <source>
        <dbReference type="EMBL" id="KAJ1181404.1"/>
    </source>
</evidence>
<sequence length="864" mass="97045">MPRTLCAGSMDRCGRFSAFWWSLPGSGPQRQAPVGPARICERDARSRPALLPLSAKRDSRRFLAILVGVWGVWDARMVPKINRTPRSLRARQNQDPGGTRKDKKLLVPGSKEHSNLQVKGGPHKTTDMEKDARYSVPTMFSSVMRPKQRSTEKAACDAQPNVLGVNDEHVPVAFTSPEAFTPMFDAGGREPPCQETASTSPGNSGEGVALPPMGCAKLSEQELKESNQRSQESIPEKCVVQSSPSSCKLNLQQIDDMAKSSTIYETTPPAPAQRGKEAKPTNTDQGPFDTAESFFSLSDQSKDSDLDEEIPLTDSDIESSSAASIWVSNYLTCRRKSAEQTEARSSSGAKLRRDPIKPQEEDGEMQWDYTATQQAFSKRDSACSTLVPPPRGDLAEPPSLDLIYRTMVQNHEQTQRESRKMKAASRQLQLSIKKVVKSCQDIGVRIATMETRTEELEIQVKAATAQTTTQGQQISDIQWKLEDAENRQRRNNLRILGIAEDLEGQDTRAYIVSLFKQAFPDLNGWDWEREIQRAHRFPLMKKKQALTATNRDQSYPRAIIVYFGNFLLRQAVFEKARPNSKVTVEGVSFFSRPDFAHATVERRWRLRQMIAQFQELGAEAYLLSPARLKIRAFLLTSMTQGWHTDKIKLMEVSRHPTSCGIKNLYPLLLNSIQDDLATVVKKWEARVGAKETEVCESMEMARTVLVSAGPQAQHFMVLYNLYYTAAKIASWGKTAGIMCPRCGCPKADLCHMFFQCVKLGSLITGISIYLTPQMVLLGVDHSVCNSRDRYFLFIAMSVFRNCIASLWRDVDPPRFNQWFSQLLSMYHLENSLYELKGAAACKRFTRAWAPLSVWLLGPENVPTI</sequence>
<feature type="compositionally biased region" description="Basic and acidic residues" evidence="1">
    <location>
        <begin position="351"/>
        <end position="360"/>
    </location>
</feature>
<comment type="caution">
    <text evidence="2">The sequence shown here is derived from an EMBL/GenBank/DDBJ whole genome shotgun (WGS) entry which is preliminary data.</text>
</comment>
<dbReference type="Gene3D" id="3.30.70.1820">
    <property type="entry name" value="L1 transposable element, RRM domain"/>
    <property type="match status" value="1"/>
</dbReference>
<keyword evidence="3" id="KW-1185">Reference proteome</keyword>
<gene>
    <name evidence="2" type="ORF">NDU88_006611</name>
</gene>
<evidence type="ECO:0000313" key="3">
    <source>
        <dbReference type="Proteomes" id="UP001066276"/>
    </source>
</evidence>
<proteinExistence type="predicted"/>
<dbReference type="AlphaFoldDB" id="A0AAV7TZZ0"/>
<reference evidence="2" key="1">
    <citation type="journal article" date="2022" name="bioRxiv">
        <title>Sequencing and chromosome-scale assembly of the giantPleurodeles waltlgenome.</title>
        <authorList>
            <person name="Brown T."/>
            <person name="Elewa A."/>
            <person name="Iarovenko S."/>
            <person name="Subramanian E."/>
            <person name="Araus A.J."/>
            <person name="Petzold A."/>
            <person name="Susuki M."/>
            <person name="Suzuki K.-i.T."/>
            <person name="Hayashi T."/>
            <person name="Toyoda A."/>
            <person name="Oliveira C."/>
            <person name="Osipova E."/>
            <person name="Leigh N.D."/>
            <person name="Simon A."/>
            <person name="Yun M.H."/>
        </authorList>
    </citation>
    <scope>NUCLEOTIDE SEQUENCE</scope>
    <source>
        <strain evidence="2">20211129_DDA</strain>
        <tissue evidence="2">Liver</tissue>
    </source>
</reference>
<protein>
    <submittedName>
        <fullName evidence="2">Uncharacterized protein</fullName>
    </submittedName>
</protein>
<feature type="region of interest" description="Disordered" evidence="1">
    <location>
        <begin position="220"/>
        <end position="239"/>
    </location>
</feature>
<evidence type="ECO:0000256" key="1">
    <source>
        <dbReference type="SAM" id="MobiDB-lite"/>
    </source>
</evidence>
<organism evidence="2 3">
    <name type="scientific">Pleurodeles waltl</name>
    <name type="common">Iberian ribbed newt</name>
    <dbReference type="NCBI Taxonomy" id="8319"/>
    <lineage>
        <taxon>Eukaryota</taxon>
        <taxon>Metazoa</taxon>
        <taxon>Chordata</taxon>
        <taxon>Craniata</taxon>
        <taxon>Vertebrata</taxon>
        <taxon>Euteleostomi</taxon>
        <taxon>Amphibia</taxon>
        <taxon>Batrachia</taxon>
        <taxon>Caudata</taxon>
        <taxon>Salamandroidea</taxon>
        <taxon>Salamandridae</taxon>
        <taxon>Pleurodelinae</taxon>
        <taxon>Pleurodeles</taxon>
    </lineage>
</organism>
<feature type="region of interest" description="Disordered" evidence="1">
    <location>
        <begin position="264"/>
        <end position="291"/>
    </location>
</feature>
<feature type="region of interest" description="Disordered" evidence="1">
    <location>
        <begin position="84"/>
        <end position="136"/>
    </location>
</feature>
<dbReference type="EMBL" id="JANPWB010000006">
    <property type="protein sequence ID" value="KAJ1181404.1"/>
    <property type="molecule type" value="Genomic_DNA"/>
</dbReference>
<dbReference type="InterPro" id="IPR004244">
    <property type="entry name" value="Transposase_22"/>
</dbReference>
<accession>A0AAV7TZZ0</accession>
<feature type="region of interest" description="Disordered" evidence="1">
    <location>
        <begin position="337"/>
        <end position="366"/>
    </location>
</feature>
<feature type="compositionally biased region" description="Basic and acidic residues" evidence="1">
    <location>
        <begin position="124"/>
        <end position="133"/>
    </location>
</feature>
<dbReference type="Proteomes" id="UP001066276">
    <property type="component" value="Chromosome 3_2"/>
</dbReference>
<name>A0AAV7TZZ0_PLEWA</name>
<dbReference type="PANTHER" id="PTHR11505">
    <property type="entry name" value="L1 TRANSPOSABLE ELEMENT-RELATED"/>
    <property type="match status" value="1"/>
</dbReference>